<name>A0A397W5X6_9GLOM</name>
<evidence type="ECO:0000313" key="2">
    <source>
        <dbReference type="EMBL" id="RIB28729.1"/>
    </source>
</evidence>
<feature type="non-terminal residue" evidence="2">
    <location>
        <position position="1"/>
    </location>
</feature>
<keyword evidence="3" id="KW-1185">Reference proteome</keyword>
<dbReference type="AlphaFoldDB" id="A0A397W5X6"/>
<reference evidence="2 3" key="1">
    <citation type="submission" date="2018-06" db="EMBL/GenBank/DDBJ databases">
        <title>Comparative genomics reveals the genomic features of Rhizophagus irregularis, R. cerebriforme, R. diaphanum and Gigaspora rosea, and their symbiotic lifestyle signature.</title>
        <authorList>
            <person name="Morin E."/>
            <person name="San Clemente H."/>
            <person name="Chen E.C.H."/>
            <person name="De La Providencia I."/>
            <person name="Hainaut M."/>
            <person name="Kuo A."/>
            <person name="Kohler A."/>
            <person name="Murat C."/>
            <person name="Tang N."/>
            <person name="Roy S."/>
            <person name="Loubradou J."/>
            <person name="Henrissat B."/>
            <person name="Grigoriev I.V."/>
            <person name="Corradi N."/>
            <person name="Roux C."/>
            <person name="Martin F.M."/>
        </authorList>
    </citation>
    <scope>NUCLEOTIDE SEQUENCE [LARGE SCALE GENOMIC DNA]</scope>
    <source>
        <strain evidence="2 3">DAOM 194757</strain>
    </source>
</reference>
<dbReference type="Proteomes" id="UP000266673">
    <property type="component" value="Unassembled WGS sequence"/>
</dbReference>
<feature type="transmembrane region" description="Helical" evidence="1">
    <location>
        <begin position="20"/>
        <end position="39"/>
    </location>
</feature>
<keyword evidence="1" id="KW-1133">Transmembrane helix</keyword>
<evidence type="ECO:0000313" key="3">
    <source>
        <dbReference type="Proteomes" id="UP000266673"/>
    </source>
</evidence>
<sequence>PVVSGNKLNSESTVGDSSCLFLMDFLIDLLIDFIGLGILTLRVEGLSNETIFHWFLFFSVFILGNSSFQ</sequence>
<proteinExistence type="predicted"/>
<keyword evidence="1" id="KW-0472">Membrane</keyword>
<protein>
    <submittedName>
        <fullName evidence="2">Uncharacterized protein</fullName>
    </submittedName>
</protein>
<gene>
    <name evidence="2" type="ORF">C2G38_2058585</name>
</gene>
<feature type="transmembrane region" description="Helical" evidence="1">
    <location>
        <begin position="51"/>
        <end position="68"/>
    </location>
</feature>
<keyword evidence="1" id="KW-0812">Transmembrane</keyword>
<dbReference type="EMBL" id="QKWP01000057">
    <property type="protein sequence ID" value="RIB28729.1"/>
    <property type="molecule type" value="Genomic_DNA"/>
</dbReference>
<organism evidence="2 3">
    <name type="scientific">Gigaspora rosea</name>
    <dbReference type="NCBI Taxonomy" id="44941"/>
    <lineage>
        <taxon>Eukaryota</taxon>
        <taxon>Fungi</taxon>
        <taxon>Fungi incertae sedis</taxon>
        <taxon>Mucoromycota</taxon>
        <taxon>Glomeromycotina</taxon>
        <taxon>Glomeromycetes</taxon>
        <taxon>Diversisporales</taxon>
        <taxon>Gigasporaceae</taxon>
        <taxon>Gigaspora</taxon>
    </lineage>
</organism>
<accession>A0A397W5X6</accession>
<comment type="caution">
    <text evidence="2">The sequence shown here is derived from an EMBL/GenBank/DDBJ whole genome shotgun (WGS) entry which is preliminary data.</text>
</comment>
<evidence type="ECO:0000256" key="1">
    <source>
        <dbReference type="SAM" id="Phobius"/>
    </source>
</evidence>